<evidence type="ECO:0000256" key="1">
    <source>
        <dbReference type="ARBA" id="ARBA00007847"/>
    </source>
</evidence>
<protein>
    <submittedName>
        <fullName evidence="3">Amino acid racemase</fullName>
        <ecNumber evidence="3">5.1.1.-</ecNumber>
    </submittedName>
</protein>
<gene>
    <name evidence="3" type="ORF">KK083_01065</name>
</gene>
<dbReference type="EC" id="5.1.1.-" evidence="3"/>
<dbReference type="AlphaFoldDB" id="A0AAP2DFV7"/>
<dbReference type="Proteomes" id="UP001319200">
    <property type="component" value="Unassembled WGS sequence"/>
</dbReference>
<dbReference type="NCBIfam" id="TIGR00035">
    <property type="entry name" value="asp_race"/>
    <property type="match status" value="1"/>
</dbReference>
<dbReference type="PROSITE" id="PS00924">
    <property type="entry name" value="ASP_GLU_RACEMASE_2"/>
    <property type="match status" value="1"/>
</dbReference>
<keyword evidence="2 3" id="KW-0413">Isomerase</keyword>
<sequence length="258" mass="28775">MDVANDNVIGIVGGMGPEAGMALFNSILTHTRAATDQEHLSVLLMSFPRHITDRTLFLQGDEEINPAYNVSDMICRLEYAGARVVGLACNTVHVPEIFDVIAAELRKKNSQVRLLNMPAETCRYIRRHHAQVHRVGLMTTNGTYRSALYENLLLDFGFHAIVPDAMFQNDVVHRMIYDKHFGIKANPGRITPEVKLRAAEAIEFFRQHQAEAIILGCTELSLLKQELSRDFVIIDSTEALALALIREATVALAQAPQL</sequence>
<evidence type="ECO:0000313" key="3">
    <source>
        <dbReference type="EMBL" id="MBT1695445.1"/>
    </source>
</evidence>
<dbReference type="SUPFAM" id="SSF53681">
    <property type="entry name" value="Aspartate/glutamate racemase"/>
    <property type="match status" value="2"/>
</dbReference>
<organism evidence="3 4">
    <name type="scientific">Chryseosolibacter histidini</name>
    <dbReference type="NCBI Taxonomy" id="2782349"/>
    <lineage>
        <taxon>Bacteria</taxon>
        <taxon>Pseudomonadati</taxon>
        <taxon>Bacteroidota</taxon>
        <taxon>Cytophagia</taxon>
        <taxon>Cytophagales</taxon>
        <taxon>Chryseotaleaceae</taxon>
        <taxon>Chryseosolibacter</taxon>
    </lineage>
</organism>
<dbReference type="InterPro" id="IPR033134">
    <property type="entry name" value="Asp/Glu_racemase_AS_2"/>
</dbReference>
<dbReference type="Pfam" id="PF01177">
    <property type="entry name" value="Asp_Glu_race"/>
    <property type="match status" value="1"/>
</dbReference>
<dbReference type="RefSeq" id="WP_254159342.1">
    <property type="nucleotide sequence ID" value="NZ_JAHESF010000001.1"/>
</dbReference>
<dbReference type="InterPro" id="IPR001920">
    <property type="entry name" value="Asp/Glu_race"/>
</dbReference>
<proteinExistence type="inferred from homology"/>
<dbReference type="InterPro" id="IPR015942">
    <property type="entry name" value="Asp/Glu/hydantoin_racemase"/>
</dbReference>
<accession>A0AAP2DFV7</accession>
<name>A0AAP2DFV7_9BACT</name>
<dbReference type="GO" id="GO:0047661">
    <property type="term" value="F:amino-acid racemase activity"/>
    <property type="evidence" value="ECO:0007669"/>
    <property type="project" value="InterPro"/>
</dbReference>
<dbReference type="PANTHER" id="PTHR21198:SF7">
    <property type="entry name" value="ASPARTATE-GLUTAMATE RACEMASE FAMILY"/>
    <property type="match status" value="1"/>
</dbReference>
<dbReference type="InterPro" id="IPR004380">
    <property type="entry name" value="Asp_race"/>
</dbReference>
<dbReference type="EMBL" id="JAHESF010000001">
    <property type="protein sequence ID" value="MBT1695445.1"/>
    <property type="molecule type" value="Genomic_DNA"/>
</dbReference>
<dbReference type="PANTHER" id="PTHR21198">
    <property type="entry name" value="GLUTAMATE RACEMASE"/>
    <property type="match status" value="1"/>
</dbReference>
<keyword evidence="4" id="KW-1185">Reference proteome</keyword>
<comment type="caution">
    <text evidence="3">The sequence shown here is derived from an EMBL/GenBank/DDBJ whole genome shotgun (WGS) entry which is preliminary data.</text>
</comment>
<dbReference type="Gene3D" id="3.40.50.1860">
    <property type="match status" value="2"/>
</dbReference>
<evidence type="ECO:0000256" key="2">
    <source>
        <dbReference type="ARBA" id="ARBA00023235"/>
    </source>
</evidence>
<comment type="similarity">
    <text evidence="1">Belongs to the aspartate/glutamate racemases family.</text>
</comment>
<reference evidence="3 4" key="1">
    <citation type="submission" date="2021-05" db="EMBL/GenBank/DDBJ databases">
        <title>A Polyphasic approach of four new species of the genus Ohtaekwangia: Ohtaekwangia histidinii sp. nov., Ohtaekwangia cretensis sp. nov., Ohtaekwangia indiensis sp. nov., Ohtaekwangia reichenbachii sp. nov. from diverse environment.</title>
        <authorList>
            <person name="Octaviana S."/>
        </authorList>
    </citation>
    <scope>NUCLEOTIDE SEQUENCE [LARGE SCALE GENOMIC DNA]</scope>
    <source>
        <strain evidence="3 4">PWU4</strain>
    </source>
</reference>
<evidence type="ECO:0000313" key="4">
    <source>
        <dbReference type="Proteomes" id="UP001319200"/>
    </source>
</evidence>